<dbReference type="FunFam" id="2.30.30.30:FF:000053">
    <property type="entry name" value="Protein RNA-directed DNA methylation 3"/>
    <property type="match status" value="1"/>
</dbReference>
<dbReference type="Pfam" id="PF03439">
    <property type="entry name" value="Spt5-NGN"/>
    <property type="match status" value="1"/>
</dbReference>
<dbReference type="InterPro" id="IPR041977">
    <property type="entry name" value="KOW_Spt5_4"/>
</dbReference>
<feature type="region of interest" description="Disordered" evidence="4">
    <location>
        <begin position="1"/>
        <end position="32"/>
    </location>
</feature>
<feature type="compositionally biased region" description="Basic and acidic residues" evidence="4">
    <location>
        <begin position="1"/>
        <end position="28"/>
    </location>
</feature>
<feature type="compositionally biased region" description="Basic and acidic residues" evidence="4">
    <location>
        <begin position="836"/>
        <end position="876"/>
    </location>
</feature>
<dbReference type="FunFam" id="3.30.70.940:FF:000010">
    <property type="entry name" value="Protein RNA-directed DNA methylation 3"/>
    <property type="match status" value="1"/>
</dbReference>
<keyword evidence="7" id="KW-1185">Reference proteome</keyword>
<dbReference type="Pfam" id="PF23291">
    <property type="entry name" value="KOW4_SPT5"/>
    <property type="match status" value="1"/>
</dbReference>
<feature type="compositionally biased region" description="Polar residues" evidence="4">
    <location>
        <begin position="959"/>
        <end position="974"/>
    </location>
</feature>
<comment type="caution">
    <text evidence="6">The sequence shown here is derived from an EMBL/GenBank/DDBJ whole genome shotgun (WGS) entry which is preliminary data.</text>
</comment>
<feature type="compositionally biased region" description="Gly residues" evidence="4">
    <location>
        <begin position="1182"/>
        <end position="1191"/>
    </location>
</feature>
<evidence type="ECO:0000256" key="4">
    <source>
        <dbReference type="SAM" id="MobiDB-lite"/>
    </source>
</evidence>
<feature type="compositionally biased region" description="Low complexity" evidence="4">
    <location>
        <begin position="1475"/>
        <end position="1489"/>
    </location>
</feature>
<feature type="compositionally biased region" description="Polar residues" evidence="4">
    <location>
        <begin position="906"/>
        <end position="944"/>
    </location>
</feature>
<feature type="compositionally biased region" description="Polar residues" evidence="4">
    <location>
        <begin position="1152"/>
        <end position="1161"/>
    </location>
</feature>
<dbReference type="Pfam" id="PF23042">
    <property type="entry name" value="KOW1_SPT5"/>
    <property type="match status" value="1"/>
</dbReference>
<feature type="compositionally biased region" description="Low complexity" evidence="4">
    <location>
        <begin position="1360"/>
        <end position="1391"/>
    </location>
</feature>
<dbReference type="InterPro" id="IPR036735">
    <property type="entry name" value="NGN_dom_sf"/>
</dbReference>
<dbReference type="Gene3D" id="3.30.70.940">
    <property type="entry name" value="NusG, N-terminal domain"/>
    <property type="match status" value="1"/>
</dbReference>
<feature type="compositionally biased region" description="Polar residues" evidence="4">
    <location>
        <begin position="1517"/>
        <end position="1549"/>
    </location>
</feature>
<dbReference type="InterPro" id="IPR057936">
    <property type="entry name" value="KOWx_Spt5"/>
</dbReference>
<dbReference type="CDD" id="cd09888">
    <property type="entry name" value="NGN_Euk"/>
    <property type="match status" value="1"/>
</dbReference>
<dbReference type="Pfam" id="PF23290">
    <property type="entry name" value="KOW5_SPT5"/>
    <property type="match status" value="1"/>
</dbReference>
<gene>
    <name evidence="6" type="ORF">LIER_13370</name>
</gene>
<dbReference type="PANTHER" id="PTHR11125">
    <property type="entry name" value="SUPPRESSOR OF TY 5"/>
    <property type="match status" value="1"/>
</dbReference>
<feature type="compositionally biased region" description="Polar residues" evidence="4">
    <location>
        <begin position="723"/>
        <end position="734"/>
    </location>
</feature>
<feature type="compositionally biased region" description="Gly residues" evidence="4">
    <location>
        <begin position="1199"/>
        <end position="1223"/>
    </location>
</feature>
<dbReference type="Gene3D" id="2.30.30.30">
    <property type="match status" value="1"/>
</dbReference>
<dbReference type="InterPro" id="IPR039659">
    <property type="entry name" value="SPT5"/>
</dbReference>
<feature type="compositionally biased region" description="Basic and acidic residues" evidence="4">
    <location>
        <begin position="1113"/>
        <end position="1129"/>
    </location>
</feature>
<name>A0AAV3PXD2_LITER</name>
<feature type="domain" description="KOW" evidence="5">
    <location>
        <begin position="471"/>
        <end position="498"/>
    </location>
</feature>
<dbReference type="Pfam" id="PF23037">
    <property type="entry name" value="KOWx_SPT5"/>
    <property type="match status" value="1"/>
</dbReference>
<dbReference type="InterPro" id="IPR041973">
    <property type="entry name" value="KOW_Spt5_1"/>
</dbReference>
<dbReference type="InterPro" id="IPR008991">
    <property type="entry name" value="Translation_prot_SH3-like_sf"/>
</dbReference>
<evidence type="ECO:0000256" key="3">
    <source>
        <dbReference type="ARBA" id="ARBA00023242"/>
    </source>
</evidence>
<feature type="compositionally biased region" description="Basic and acidic residues" evidence="4">
    <location>
        <begin position="947"/>
        <end position="958"/>
    </location>
</feature>
<feature type="compositionally biased region" description="Gly residues" evidence="4">
    <location>
        <begin position="811"/>
        <end position="823"/>
    </location>
</feature>
<dbReference type="GO" id="GO:0003729">
    <property type="term" value="F:mRNA binding"/>
    <property type="evidence" value="ECO:0007669"/>
    <property type="project" value="TreeGrafter"/>
</dbReference>
<dbReference type="GO" id="GO:0032044">
    <property type="term" value="C:DSIF complex"/>
    <property type="evidence" value="ECO:0007669"/>
    <property type="project" value="TreeGrafter"/>
</dbReference>
<feature type="compositionally biased region" description="Polar residues" evidence="4">
    <location>
        <begin position="1267"/>
        <end position="1306"/>
    </location>
</feature>
<evidence type="ECO:0000256" key="1">
    <source>
        <dbReference type="ARBA" id="ARBA00004123"/>
    </source>
</evidence>
<dbReference type="InterPro" id="IPR039385">
    <property type="entry name" value="NGN_Euk"/>
</dbReference>
<evidence type="ECO:0000313" key="6">
    <source>
        <dbReference type="EMBL" id="GAA0155698.1"/>
    </source>
</evidence>
<feature type="domain" description="KOW" evidence="5">
    <location>
        <begin position="230"/>
        <end position="257"/>
    </location>
</feature>
<feature type="compositionally biased region" description="Low complexity" evidence="4">
    <location>
        <begin position="1399"/>
        <end position="1410"/>
    </location>
</feature>
<dbReference type="InterPro" id="IPR005824">
    <property type="entry name" value="KOW"/>
</dbReference>
<accession>A0AAV3PXD2</accession>
<keyword evidence="3" id="KW-0539">Nucleus</keyword>
<dbReference type="SUPFAM" id="SSF50104">
    <property type="entry name" value="Translation proteins SH3-like domain"/>
    <property type="match status" value="1"/>
</dbReference>
<dbReference type="GO" id="GO:0006368">
    <property type="term" value="P:transcription elongation by RNA polymerase II"/>
    <property type="evidence" value="ECO:0007669"/>
    <property type="project" value="TreeGrafter"/>
</dbReference>
<feature type="compositionally biased region" description="Gly residues" evidence="4">
    <location>
        <begin position="1490"/>
        <end position="1514"/>
    </location>
</feature>
<dbReference type="InterPro" id="IPR014722">
    <property type="entry name" value="Rib_uL2_dom2"/>
</dbReference>
<dbReference type="Proteomes" id="UP001454036">
    <property type="component" value="Unassembled WGS sequence"/>
</dbReference>
<feature type="compositionally biased region" description="Low complexity" evidence="4">
    <location>
        <begin position="1437"/>
        <end position="1449"/>
    </location>
</feature>
<protein>
    <recommendedName>
        <fullName evidence="5">KOW domain-containing protein</fullName>
    </recommendedName>
</protein>
<dbReference type="InterPro" id="IPR005100">
    <property type="entry name" value="NGN-domain"/>
</dbReference>
<feature type="region of interest" description="Disordered" evidence="4">
    <location>
        <begin position="529"/>
        <end position="573"/>
    </location>
</feature>
<feature type="compositionally biased region" description="Gly residues" evidence="4">
    <location>
        <begin position="1326"/>
        <end position="1340"/>
    </location>
</feature>
<feature type="compositionally biased region" description="Polar residues" evidence="4">
    <location>
        <begin position="546"/>
        <end position="573"/>
    </location>
</feature>
<proteinExistence type="inferred from homology"/>
<comment type="similarity">
    <text evidence="2">Belongs to the SPT5 family.</text>
</comment>
<dbReference type="EMBL" id="BAABME010002690">
    <property type="protein sequence ID" value="GAA0155698.1"/>
    <property type="molecule type" value="Genomic_DNA"/>
</dbReference>
<organism evidence="6 7">
    <name type="scientific">Lithospermum erythrorhizon</name>
    <name type="common">Purple gromwell</name>
    <name type="synonym">Lithospermum officinale var. erythrorhizon</name>
    <dbReference type="NCBI Taxonomy" id="34254"/>
    <lineage>
        <taxon>Eukaryota</taxon>
        <taxon>Viridiplantae</taxon>
        <taxon>Streptophyta</taxon>
        <taxon>Embryophyta</taxon>
        <taxon>Tracheophyta</taxon>
        <taxon>Spermatophyta</taxon>
        <taxon>Magnoliopsida</taxon>
        <taxon>eudicotyledons</taxon>
        <taxon>Gunneridae</taxon>
        <taxon>Pentapetalae</taxon>
        <taxon>asterids</taxon>
        <taxon>lamiids</taxon>
        <taxon>Boraginales</taxon>
        <taxon>Boraginaceae</taxon>
        <taxon>Boraginoideae</taxon>
        <taxon>Lithospermeae</taxon>
        <taxon>Lithospermum</taxon>
    </lineage>
</organism>
<evidence type="ECO:0000259" key="5">
    <source>
        <dbReference type="SMART" id="SM00739"/>
    </source>
</evidence>
<dbReference type="CDD" id="cd06084">
    <property type="entry name" value="KOW_Spt5_4"/>
    <property type="match status" value="1"/>
</dbReference>
<dbReference type="PANTHER" id="PTHR11125:SF8">
    <property type="entry name" value="PROTEIN RNA-DIRECTED DNA METHYLATION 3"/>
    <property type="match status" value="1"/>
</dbReference>
<dbReference type="GO" id="GO:0032784">
    <property type="term" value="P:regulation of DNA-templated transcription elongation"/>
    <property type="evidence" value="ECO:0007669"/>
    <property type="project" value="InterPro"/>
</dbReference>
<dbReference type="SMART" id="SM00739">
    <property type="entry name" value="KOW"/>
    <property type="match status" value="3"/>
</dbReference>
<dbReference type="InterPro" id="IPR041978">
    <property type="entry name" value="KOW_Spt5_5"/>
</dbReference>
<feature type="region of interest" description="Disordered" evidence="4">
    <location>
        <begin position="717"/>
        <end position="1592"/>
    </location>
</feature>
<dbReference type="GO" id="GO:0006357">
    <property type="term" value="P:regulation of transcription by RNA polymerase II"/>
    <property type="evidence" value="ECO:0007669"/>
    <property type="project" value="InterPro"/>
</dbReference>
<feature type="compositionally biased region" description="Low complexity" evidence="4">
    <location>
        <begin position="1094"/>
        <end position="1103"/>
    </location>
</feature>
<comment type="subcellular location">
    <subcellularLocation>
        <location evidence="1">Nucleus</location>
    </subcellularLocation>
</comment>
<sequence length="1592" mass="169075">MSSWKGKEKVVTEGKSGKRSRHGGESGARKRRNRAVLELFEDAAYEVDGESSSDGENDFDIDDFLEDEAFNDVKANDEPLKVPLVPIKEEEMDDAELERMVEERYGRGASFVRFPEDGYDNTEAVDRDEYLPFSKDPTLWKVKCMVGREKHSVLCLMQKFVDLRTLGTKLQIISAFSLDHVKGFIYIEAESQQDLYEACKGLPSVYVSRVTPVPPNESSHVLSVRSKGCGITAGMWARVKSGKYKADLAQIVAVNEARKKATVKLVPRIDLRALAEKFGGGVSLKKASTPAPSRLISSSELEEFRPLIQIRRDRDTNIIFEVLDGMMLKDGYLYKKIPLDSLSVWGAMPTEDELLKFEPSNNNESMDLEFLSDLYGNANKKKKQIMKNDKGGGKGECSSTSNVEYNFDVHDLVFFGKKDFGVIIGTEKDDNFKIMKEGTERPLVLTLPARDLKSASFDKKLFTAQDRHMKKISISDRVKVMDGPFKDKEGVVKRIYRGVIFLFNESEEDHNGYVCFKSQICEKVISAGSASHEQGNEPGPSGFDESPSSPNSPLSTKKSWQGRENSSLNQEDNNAMFSVGQSLRIKVGPLKGYLCRVLAIRRSDVTVKLDSQHKILTVKSDHLSEVRGRSSANVTGGDQESAQPFDLLGATDGSRDWANGTTESRGWNVGVAPTEGTSWPSFPASGNKIQSESGAVTDTIGGDSGWSSADTRQVDRWGKQQDDGSTSVAATGTADSWGKAIESRNENIGQGSSWGGDTGGVYKAASNSEPGMDKQTEGWSNAGCTEASGWAKPTRKEESQTESWGTKKTDTGGGAGWGQGGSTWGKASESENTVTTKEDNSWGDKAEHQQSKKDGDGGSSWGKRDGGSSWNKKDSEATWSKQADEGSSWGKQADAKPEESRDQGDKNQSWGNQGGNSWKKQDGGSSWNKDGGSSWSKPTGSSWGQRADAKAEEVHDRTAQNQSWGNQAGASWNKQDGGSSWKGKDGGSGMNKPTGGSSWGQQADAKAEDHNTTSDKQPSWGNQGGGSWNKQDTGSSWGKLAGGSSWGKQAEANVEPSNAESVDGKAGGSKWSAAKPSDGGGWEMNSKSSNKTESSGWGSSSSWNQKGDGNSTDLEKRDQSESWDIKKTSDGGSSSGWGKGNWGKSSTDDAPGNQNSAWSSKTDWDAGNDYSGSQEQVDKFSRGGGRGSWRGRGGRGESNRGGFGGRDGSGRGGFMGRGNFGGRDGSERGGYRGRSDRGGFRGRGRGRSDQFGGDWNNRNDSGEEKPTSWSKSSWNSDGGRSNENKGNWNQGGADSGQQKGWSSGSHSKGDMEGGDGDGGQRKSWSSGGGWSKPGNSGGWNQGSASGCENNVGGDGDGGQKKSWSSGGSWSNPCSNAGWNKGSASGSGNNDGADGDGGQKKSWSSGGSWSKPGNNADWNQGSASGSGKSDGDGGGQKKGWSLGGSWSKPGNNAGWNQGTASGSGKSDGTDGDGGQKKSWSSGGSWSKPGNNGSGNSGGWNQGSASGGGTIDGADGGQRKSSSAGDSWSKPDSNAGWNQGSASVSGNTSGAWNKPCDTDGGNAGKVNDASESGGPTNSWGSAAASSWEKPKGGW</sequence>
<evidence type="ECO:0000313" key="7">
    <source>
        <dbReference type="Proteomes" id="UP001454036"/>
    </source>
</evidence>
<feature type="compositionally biased region" description="Basic and acidic residues" evidence="4">
    <location>
        <begin position="893"/>
        <end position="905"/>
    </location>
</feature>
<feature type="compositionally biased region" description="Basic and acidic residues" evidence="4">
    <location>
        <begin position="794"/>
        <end position="810"/>
    </location>
</feature>
<evidence type="ECO:0000256" key="2">
    <source>
        <dbReference type="ARBA" id="ARBA00006956"/>
    </source>
</evidence>
<dbReference type="CDD" id="cd06081">
    <property type="entry name" value="KOW_Spt5_1"/>
    <property type="match status" value="1"/>
</dbReference>
<feature type="domain" description="KOW" evidence="5">
    <location>
        <begin position="576"/>
        <end position="603"/>
    </location>
</feature>
<feature type="compositionally biased region" description="Basic and acidic residues" evidence="4">
    <location>
        <begin position="1224"/>
        <end position="1239"/>
    </location>
</feature>
<reference evidence="6 7" key="1">
    <citation type="submission" date="2024-01" db="EMBL/GenBank/DDBJ databases">
        <title>The complete chloroplast genome sequence of Lithospermum erythrorhizon: insights into the phylogenetic relationship among Boraginaceae species and the maternal lineages of purple gromwells.</title>
        <authorList>
            <person name="Okada T."/>
            <person name="Watanabe K."/>
        </authorList>
    </citation>
    <scope>NUCLEOTIDE SEQUENCE [LARGE SCALE GENOMIC DNA]</scope>
</reference>
<feature type="compositionally biased region" description="Polar residues" evidence="4">
    <location>
        <begin position="1567"/>
        <end position="1582"/>
    </location>
</feature>